<dbReference type="EMBL" id="JBHSEI010000016">
    <property type="protein sequence ID" value="MFC4640400.1"/>
    <property type="molecule type" value="Genomic_DNA"/>
</dbReference>
<accession>A0ABV9IG85</accession>
<comment type="caution">
    <text evidence="2">The sequence shown here is derived from an EMBL/GenBank/DDBJ whole genome shotgun (WGS) entry which is preliminary data.</text>
</comment>
<feature type="transmembrane region" description="Helical" evidence="1">
    <location>
        <begin position="6"/>
        <end position="27"/>
    </location>
</feature>
<sequence length="231" mass="26005">MTPPDWFLQGLGGATVIVMIALLVPVAQGWRTARRQRRASEPVPVQATDEMEARWQTHVQSVMRPGALYVAFDRQSVSMGDDAEDHWRLLVFDQDAPLSALLEQRIHGVLASVHGGQATWLFQVHQPVEAPMHHGQDVPEWSGLVRVTDVAVVAQQWKVPHLLCPDFPVSRIGQGLLYARYLAQQDPDELVAAYRAESSLREEVCDRSYRFSPPSIPPEQRVMIRFPQTGK</sequence>
<keyword evidence="1" id="KW-0812">Transmembrane</keyword>
<proteinExistence type="predicted"/>
<gene>
    <name evidence="2" type="ORF">ACFO0D_18885</name>
</gene>
<organism evidence="2 3">
    <name type="scientific">Deinococcus hohokamensis</name>
    <dbReference type="NCBI Taxonomy" id="309883"/>
    <lineage>
        <taxon>Bacteria</taxon>
        <taxon>Thermotogati</taxon>
        <taxon>Deinococcota</taxon>
        <taxon>Deinococci</taxon>
        <taxon>Deinococcales</taxon>
        <taxon>Deinococcaceae</taxon>
        <taxon>Deinococcus</taxon>
    </lineage>
</organism>
<keyword evidence="1" id="KW-0472">Membrane</keyword>
<dbReference type="Proteomes" id="UP001595952">
    <property type="component" value="Unassembled WGS sequence"/>
</dbReference>
<name>A0ABV9IG85_9DEIO</name>
<reference evidence="3" key="1">
    <citation type="journal article" date="2019" name="Int. J. Syst. Evol. Microbiol.">
        <title>The Global Catalogue of Microorganisms (GCM) 10K type strain sequencing project: providing services to taxonomists for standard genome sequencing and annotation.</title>
        <authorList>
            <consortium name="The Broad Institute Genomics Platform"/>
            <consortium name="The Broad Institute Genome Sequencing Center for Infectious Disease"/>
            <person name="Wu L."/>
            <person name="Ma J."/>
        </authorList>
    </citation>
    <scope>NUCLEOTIDE SEQUENCE [LARGE SCALE GENOMIC DNA]</scope>
    <source>
        <strain evidence="3">CCUG 55995</strain>
    </source>
</reference>
<evidence type="ECO:0000313" key="3">
    <source>
        <dbReference type="Proteomes" id="UP001595952"/>
    </source>
</evidence>
<evidence type="ECO:0000256" key="1">
    <source>
        <dbReference type="SAM" id="Phobius"/>
    </source>
</evidence>
<protein>
    <submittedName>
        <fullName evidence="2">Uncharacterized protein</fullName>
    </submittedName>
</protein>
<evidence type="ECO:0000313" key="2">
    <source>
        <dbReference type="EMBL" id="MFC4640400.1"/>
    </source>
</evidence>
<keyword evidence="3" id="KW-1185">Reference proteome</keyword>
<dbReference type="RefSeq" id="WP_380063384.1">
    <property type="nucleotide sequence ID" value="NZ_JBHSEI010000016.1"/>
</dbReference>
<keyword evidence="1" id="KW-1133">Transmembrane helix</keyword>